<keyword evidence="3" id="KW-1185">Reference proteome</keyword>
<protein>
    <submittedName>
        <fullName evidence="2">Uncharacterized protein</fullName>
    </submittedName>
</protein>
<reference evidence="2 3" key="1">
    <citation type="journal article" date="2021" name="Sci. Rep.">
        <title>The genome of the diatom Chaetoceros tenuissimus carries an ancient integrated fragment of an extant virus.</title>
        <authorList>
            <person name="Hongo Y."/>
            <person name="Kimura K."/>
            <person name="Takaki Y."/>
            <person name="Yoshida Y."/>
            <person name="Baba S."/>
            <person name="Kobayashi G."/>
            <person name="Nagasaki K."/>
            <person name="Hano T."/>
            <person name="Tomaru Y."/>
        </authorList>
    </citation>
    <scope>NUCLEOTIDE SEQUENCE [LARGE SCALE GENOMIC DNA]</scope>
    <source>
        <strain evidence="2 3">NIES-3715</strain>
    </source>
</reference>
<evidence type="ECO:0000256" key="1">
    <source>
        <dbReference type="SAM" id="MobiDB-lite"/>
    </source>
</evidence>
<accession>A0AAD3D2I8</accession>
<dbReference type="Proteomes" id="UP001054902">
    <property type="component" value="Unassembled WGS sequence"/>
</dbReference>
<organism evidence="2 3">
    <name type="scientific">Chaetoceros tenuissimus</name>
    <dbReference type="NCBI Taxonomy" id="426638"/>
    <lineage>
        <taxon>Eukaryota</taxon>
        <taxon>Sar</taxon>
        <taxon>Stramenopiles</taxon>
        <taxon>Ochrophyta</taxon>
        <taxon>Bacillariophyta</taxon>
        <taxon>Coscinodiscophyceae</taxon>
        <taxon>Chaetocerotophycidae</taxon>
        <taxon>Chaetocerotales</taxon>
        <taxon>Chaetocerotaceae</taxon>
        <taxon>Chaetoceros</taxon>
    </lineage>
</organism>
<sequence length="956" mass="108875">MDVSLYLVQIGLEDDDGVSSEAMVALTSLLSTDLKQKILQGLQSRFYKLLNRAHYMSHKYQMKYIAILHEIILYYIQSNQGNIGRWYEQSSQFIEEYVNHVLIPNVHHSMVAIYSLQFIDRLPVHAVWSHKLYLLSIHTLHNALESLDGPIQEQTVVVRALFQALTLENLHVEDTLKIQMLERILNFVSELPSTTLDLDQKERVPLRLGFISDIAMIFCNNMSLDAISIFLLSNTVKNIISKNDTLGHEFIYSFCSIAYTIGDSLTKKKLTPKDMEYRDNWCAISLVLLQSFMPCLLWTDSLRIRESTLFAAQRSYVQVLHSMLLMQGSLPRSNSIYHHFILSENQSDYANLSNMDGVINNSTLMNRIRILLDKIVIEISNSSAVLHIRLSLLCILTDAWICHCQSLIQGENLITLSQSGPIDVDHDIVNLNERHAQNLVSALGSEISKLIVEEKQRNPKQASTQSGISLRSLLASISCVESIGYIAQLCANYFSIQKESVDEEESATYLVSICTLILKGQGKVEEVDGESDHAERNTDRTDSPPRSPRSKARITAFTSECSNAASRLRNFAGINDGDVEPERFDFNCLCPLLKRKSFGSVSDHNVEWENQSSHVNMNWFFDDCFPIVGPRASILQDYEVVKCFFSDISIAECEDIDRILYLQRCRDEIFNAYTKISRQEERSNHDTRNGKTIDHIIGMKAVDMVGCSEPISCIASASTKIHKRLNHHQESIYMLRVQVTNVTPVTIDNHLQLVVYMSLKKNEVSRKKELPRLTIIDYVYTEPLESGDSFTWEVEMKPSEVDAYEIRSSITVIGVDKENVNGSSLKQNVKLQNGALLNELFPEVHMQNNPQVYSTNGNFDMRSFIAVWQSLRATTSLNIDNEDELKRLIPFLDKEEANTIRVGIVEVKVHSFRDCFGRVISVVICPGPSSMFDVFIRTNDERFLKEITDRQCSFND</sequence>
<comment type="caution">
    <text evidence="2">The sequence shown here is derived from an EMBL/GenBank/DDBJ whole genome shotgun (WGS) entry which is preliminary data.</text>
</comment>
<dbReference type="EMBL" id="BLLK01000055">
    <property type="protein sequence ID" value="GFH56636.1"/>
    <property type="molecule type" value="Genomic_DNA"/>
</dbReference>
<name>A0AAD3D2I8_9STRA</name>
<gene>
    <name evidence="2" type="ORF">CTEN210_13112</name>
</gene>
<feature type="region of interest" description="Disordered" evidence="1">
    <location>
        <begin position="525"/>
        <end position="552"/>
    </location>
</feature>
<evidence type="ECO:0000313" key="2">
    <source>
        <dbReference type="EMBL" id="GFH56636.1"/>
    </source>
</evidence>
<feature type="compositionally biased region" description="Basic and acidic residues" evidence="1">
    <location>
        <begin position="525"/>
        <end position="543"/>
    </location>
</feature>
<dbReference type="AlphaFoldDB" id="A0AAD3D2I8"/>
<proteinExistence type="predicted"/>
<evidence type="ECO:0000313" key="3">
    <source>
        <dbReference type="Proteomes" id="UP001054902"/>
    </source>
</evidence>